<feature type="region of interest" description="Disordered" evidence="1">
    <location>
        <begin position="1"/>
        <end position="22"/>
    </location>
</feature>
<protein>
    <submittedName>
        <fullName evidence="2">Uncharacterized protein</fullName>
    </submittedName>
</protein>
<accession>A0A3R6A231</accession>
<comment type="caution">
    <text evidence="2">The sequence shown here is derived from an EMBL/GenBank/DDBJ whole genome shotgun (WGS) entry which is preliminary data.</text>
</comment>
<dbReference type="OrthoDB" id="2067848at2"/>
<sequence length="143" mass="17011">MADNFSKSKDEDTKRVKDQANKRTISKYKHRQGALWLTSEICQEYRQRALAIDRNECRDIGERRKLRIELQEKCDILEIEALNIINGLYHEECVRKYKKVKMALNGSCLLDENSCYELYLREMADDKKREELDEFSIPDEIDT</sequence>
<evidence type="ECO:0000256" key="1">
    <source>
        <dbReference type="SAM" id="MobiDB-lite"/>
    </source>
</evidence>
<evidence type="ECO:0000313" key="3">
    <source>
        <dbReference type="Proteomes" id="UP000283295"/>
    </source>
</evidence>
<dbReference type="Proteomes" id="UP000283295">
    <property type="component" value="Unassembled WGS sequence"/>
</dbReference>
<dbReference type="AlphaFoldDB" id="A0A3R6A231"/>
<dbReference type="EMBL" id="QRVK01000002">
    <property type="protein sequence ID" value="RGS44100.1"/>
    <property type="molecule type" value="Genomic_DNA"/>
</dbReference>
<gene>
    <name evidence="2" type="ORF">DWX94_01555</name>
</gene>
<organism evidence="2 3">
    <name type="scientific">Coprococcus eutactus</name>
    <dbReference type="NCBI Taxonomy" id="33043"/>
    <lineage>
        <taxon>Bacteria</taxon>
        <taxon>Bacillati</taxon>
        <taxon>Bacillota</taxon>
        <taxon>Clostridia</taxon>
        <taxon>Lachnospirales</taxon>
        <taxon>Lachnospiraceae</taxon>
        <taxon>Coprococcus</taxon>
    </lineage>
</organism>
<evidence type="ECO:0000313" key="2">
    <source>
        <dbReference type="EMBL" id="RGS44100.1"/>
    </source>
</evidence>
<proteinExistence type="predicted"/>
<feature type="compositionally biased region" description="Basic and acidic residues" evidence="1">
    <location>
        <begin position="1"/>
        <end position="21"/>
    </location>
</feature>
<reference evidence="2 3" key="1">
    <citation type="submission" date="2018-08" db="EMBL/GenBank/DDBJ databases">
        <title>A genome reference for cultivated species of the human gut microbiota.</title>
        <authorList>
            <person name="Zou Y."/>
            <person name="Xue W."/>
            <person name="Luo G."/>
        </authorList>
    </citation>
    <scope>NUCLEOTIDE SEQUENCE [LARGE SCALE GENOMIC DNA]</scope>
    <source>
        <strain evidence="2 3">AF22-21</strain>
    </source>
</reference>
<name>A0A3R6A231_9FIRM</name>